<keyword evidence="1" id="KW-0472">Membrane</keyword>
<dbReference type="EMBL" id="JADING010000050">
    <property type="protein sequence ID" value="MBO8414182.1"/>
    <property type="molecule type" value="Genomic_DNA"/>
</dbReference>
<feature type="transmembrane region" description="Helical" evidence="1">
    <location>
        <begin position="57"/>
        <end position="79"/>
    </location>
</feature>
<gene>
    <name evidence="2" type="ORF">IAC78_01695</name>
</gene>
<evidence type="ECO:0000256" key="1">
    <source>
        <dbReference type="SAM" id="Phobius"/>
    </source>
</evidence>
<feature type="transmembrane region" description="Helical" evidence="1">
    <location>
        <begin position="20"/>
        <end position="45"/>
    </location>
</feature>
<reference evidence="2" key="2">
    <citation type="journal article" date="2021" name="PeerJ">
        <title>Extensive microbial diversity within the chicken gut microbiome revealed by metagenomics and culture.</title>
        <authorList>
            <person name="Gilroy R."/>
            <person name="Ravi A."/>
            <person name="Getino M."/>
            <person name="Pursley I."/>
            <person name="Horton D.L."/>
            <person name="Alikhan N.F."/>
            <person name="Baker D."/>
            <person name="Gharbi K."/>
            <person name="Hall N."/>
            <person name="Watson M."/>
            <person name="Adriaenssens E.M."/>
            <person name="Foster-Nyarko E."/>
            <person name="Jarju S."/>
            <person name="Secka A."/>
            <person name="Antonio M."/>
            <person name="Oren A."/>
            <person name="Chaudhuri R.R."/>
            <person name="La Ragione R."/>
            <person name="Hildebrand F."/>
            <person name="Pallen M.J."/>
        </authorList>
    </citation>
    <scope>NUCLEOTIDE SEQUENCE</scope>
    <source>
        <strain evidence="2">1748</strain>
    </source>
</reference>
<name>A0A9D9D802_9BACL</name>
<keyword evidence="1" id="KW-0812">Transmembrane</keyword>
<dbReference type="AlphaFoldDB" id="A0A9D9D802"/>
<comment type="caution">
    <text evidence="2">The sequence shown here is derived from an EMBL/GenBank/DDBJ whole genome shotgun (WGS) entry which is preliminary data.</text>
</comment>
<proteinExistence type="predicted"/>
<accession>A0A9D9D802</accession>
<evidence type="ECO:0000313" key="2">
    <source>
        <dbReference type="EMBL" id="MBO8414182.1"/>
    </source>
</evidence>
<evidence type="ECO:0000313" key="3">
    <source>
        <dbReference type="Proteomes" id="UP000823629"/>
    </source>
</evidence>
<protein>
    <submittedName>
        <fullName evidence="2">DUF3137 domain-containing protein</fullName>
    </submittedName>
</protein>
<reference evidence="2" key="1">
    <citation type="submission" date="2020-10" db="EMBL/GenBank/DDBJ databases">
        <authorList>
            <person name="Gilroy R."/>
        </authorList>
    </citation>
    <scope>NUCLEOTIDE SEQUENCE</scope>
    <source>
        <strain evidence="2">1748</strain>
    </source>
</reference>
<organism evidence="2 3">
    <name type="scientific">Candidatus Scatoplasma merdavium</name>
    <dbReference type="NCBI Taxonomy" id="2840932"/>
    <lineage>
        <taxon>Bacteria</taxon>
        <taxon>Bacillati</taxon>
        <taxon>Bacillota</taxon>
        <taxon>Bacilli</taxon>
        <taxon>Bacillales</taxon>
        <taxon>Candidatus Scatoplasma</taxon>
    </lineage>
</organism>
<sequence length="311" mass="36692">MEQEINNAIDTLNKSRKIRLFLLVLFIVLASVFGAGGFGLGIFVTIAQDNINTATKIVLIVFAPLSFFCLLPTFIFLSIRQVIKYRERFFQTLSPILKGDYYEEFNYRFKVDLSKMRADLSKCAKKIPDPISASYYEGKIDGFNFRSFGFERNISLIQAYKKQEKKNYHPKGRYIEFDLNKTNEHELLIERKNKFSLFNKVNLPNEAISESIKFNELYKVTSDAEPYVTLQILSTPLIYGIIELHEMYKGYVSAYFKKDKACFYFDYYVTDFYYSLAKKVDYNYVMQFKQEVLLPYNLFKLLYIEYYSHTL</sequence>
<dbReference type="Proteomes" id="UP000823629">
    <property type="component" value="Unassembled WGS sequence"/>
</dbReference>
<keyword evidence="1" id="KW-1133">Transmembrane helix</keyword>